<dbReference type="AlphaFoldDB" id="A0A427B0A9"/>
<sequence length="67" mass="7228">MPPSVHPLRVIPNGKSCLDLDNDPWEVFACYICVIKVTSTIVGICDRGSTSPLDHDLGAGVDYQIAN</sequence>
<evidence type="ECO:0000313" key="1">
    <source>
        <dbReference type="EMBL" id="RRT81746.1"/>
    </source>
</evidence>
<dbReference type="EMBL" id="AMZH03000835">
    <property type="protein sequence ID" value="RRT81746.1"/>
    <property type="molecule type" value="Genomic_DNA"/>
</dbReference>
<name>A0A427B0A9_ENSVE</name>
<comment type="caution">
    <text evidence="1">The sequence shown here is derived from an EMBL/GenBank/DDBJ whole genome shotgun (WGS) entry which is preliminary data.</text>
</comment>
<protein>
    <submittedName>
        <fullName evidence="1">Uncharacterized protein</fullName>
    </submittedName>
</protein>
<accession>A0A427B0A9</accession>
<organism evidence="1 2">
    <name type="scientific">Ensete ventricosum</name>
    <name type="common">Abyssinian banana</name>
    <name type="synonym">Musa ensete</name>
    <dbReference type="NCBI Taxonomy" id="4639"/>
    <lineage>
        <taxon>Eukaryota</taxon>
        <taxon>Viridiplantae</taxon>
        <taxon>Streptophyta</taxon>
        <taxon>Embryophyta</taxon>
        <taxon>Tracheophyta</taxon>
        <taxon>Spermatophyta</taxon>
        <taxon>Magnoliopsida</taxon>
        <taxon>Liliopsida</taxon>
        <taxon>Zingiberales</taxon>
        <taxon>Musaceae</taxon>
        <taxon>Ensete</taxon>
    </lineage>
</organism>
<evidence type="ECO:0000313" key="2">
    <source>
        <dbReference type="Proteomes" id="UP000287651"/>
    </source>
</evidence>
<dbReference type="Proteomes" id="UP000287651">
    <property type="component" value="Unassembled WGS sequence"/>
</dbReference>
<proteinExistence type="predicted"/>
<reference evidence="1 2" key="1">
    <citation type="journal article" date="2014" name="Agronomy (Basel)">
        <title>A Draft Genome Sequence for Ensete ventricosum, the Drought-Tolerant Tree Against Hunger.</title>
        <authorList>
            <person name="Harrison J."/>
            <person name="Moore K.A."/>
            <person name="Paszkiewicz K."/>
            <person name="Jones T."/>
            <person name="Grant M."/>
            <person name="Ambacheew D."/>
            <person name="Muzemil S."/>
            <person name="Studholme D.J."/>
        </authorList>
    </citation>
    <scope>NUCLEOTIDE SEQUENCE [LARGE SCALE GENOMIC DNA]</scope>
</reference>
<gene>
    <name evidence="1" type="ORF">B296_00004121</name>
</gene>